<name>A0A1V4IWL3_9CLOT</name>
<sequence>MDLTRTNYSSGAPLEEKTGYSRMVKVGPFVYIGGTTSVQPDGTVYGEGSAYEQTKYILEKLVKLLEKSGSKKEEVIRIKGYTTDMKYGAEIARAYSEIFHDIKPLFTMVGTTMLNRPSQLIEIEMDAVIITNEQ</sequence>
<dbReference type="SUPFAM" id="SSF55298">
    <property type="entry name" value="YjgF-like"/>
    <property type="match status" value="1"/>
</dbReference>
<dbReference type="Gene3D" id="3.30.1330.40">
    <property type="entry name" value="RutC-like"/>
    <property type="match status" value="1"/>
</dbReference>
<reference evidence="1 3" key="1">
    <citation type="submission" date="2017-03" db="EMBL/GenBank/DDBJ databases">
        <title>Genome sequence of Clostridium chromiireducens DSM 23318.</title>
        <authorList>
            <person name="Poehlein A."/>
            <person name="Daniel R."/>
        </authorList>
    </citation>
    <scope>NUCLEOTIDE SEQUENCE [LARGE SCALE GENOMIC DNA]</scope>
    <source>
        <strain evidence="1 3">DSM 23318</strain>
    </source>
</reference>
<dbReference type="PANTHER" id="PTHR43857:SF1">
    <property type="entry name" value="YJGH FAMILY PROTEIN"/>
    <property type="match status" value="1"/>
</dbReference>
<keyword evidence="1" id="KW-0378">Hydrolase</keyword>
<protein>
    <submittedName>
        <fullName evidence="1">2-aminomuconate deaminase</fullName>
        <ecNumber evidence="1">3.5.99.5</ecNumber>
    </submittedName>
</protein>
<dbReference type="EC" id="3.5.99.5" evidence="1"/>
<dbReference type="EMBL" id="QXDJ01000008">
    <property type="protein sequence ID" value="RII32322.1"/>
    <property type="molecule type" value="Genomic_DNA"/>
</dbReference>
<keyword evidence="3" id="KW-1185">Reference proteome</keyword>
<dbReference type="RefSeq" id="WP_079438843.1">
    <property type="nucleotide sequence ID" value="NZ_JBLZIA010000017.1"/>
</dbReference>
<organism evidence="1 3">
    <name type="scientific">Clostridium chromiireducens</name>
    <dbReference type="NCBI Taxonomy" id="225345"/>
    <lineage>
        <taxon>Bacteria</taxon>
        <taxon>Bacillati</taxon>
        <taxon>Bacillota</taxon>
        <taxon>Clostridia</taxon>
        <taxon>Eubacteriales</taxon>
        <taxon>Clostridiaceae</taxon>
        <taxon>Clostridium</taxon>
    </lineage>
</organism>
<dbReference type="Proteomes" id="UP000265930">
    <property type="component" value="Unassembled WGS sequence"/>
</dbReference>
<evidence type="ECO:0000313" key="4">
    <source>
        <dbReference type="Proteomes" id="UP000265930"/>
    </source>
</evidence>
<evidence type="ECO:0000313" key="2">
    <source>
        <dbReference type="EMBL" id="RII32322.1"/>
    </source>
</evidence>
<dbReference type="InterPro" id="IPR035959">
    <property type="entry name" value="RutC-like_sf"/>
</dbReference>
<proteinExistence type="predicted"/>
<dbReference type="Proteomes" id="UP000191056">
    <property type="component" value="Unassembled WGS sequence"/>
</dbReference>
<dbReference type="Pfam" id="PF01042">
    <property type="entry name" value="Ribonuc_L-PSP"/>
    <property type="match status" value="1"/>
</dbReference>
<evidence type="ECO:0000313" key="3">
    <source>
        <dbReference type="Proteomes" id="UP000191056"/>
    </source>
</evidence>
<comment type="caution">
    <text evidence="1">The sequence shown here is derived from an EMBL/GenBank/DDBJ whole genome shotgun (WGS) entry which is preliminary data.</text>
</comment>
<dbReference type="STRING" id="225345.CLCHR_12600"/>
<dbReference type="AlphaFoldDB" id="A0A1V4IWL3"/>
<dbReference type="EMBL" id="MZGT01000013">
    <property type="protein sequence ID" value="OPJ64289.1"/>
    <property type="molecule type" value="Genomic_DNA"/>
</dbReference>
<dbReference type="InterPro" id="IPR006175">
    <property type="entry name" value="YjgF/YER057c/UK114"/>
</dbReference>
<gene>
    <name evidence="1" type="primary">amnD</name>
    <name evidence="1" type="ORF">CLCHR_12600</name>
    <name evidence="2" type="ORF">D2A34_24170</name>
</gene>
<dbReference type="OrthoDB" id="9799840at2"/>
<dbReference type="GO" id="GO:0050540">
    <property type="term" value="F:2-aminomuconate deaminase activity"/>
    <property type="evidence" value="ECO:0007669"/>
    <property type="project" value="UniProtKB-EC"/>
</dbReference>
<dbReference type="PANTHER" id="PTHR43857">
    <property type="entry name" value="BLR7761 PROTEIN"/>
    <property type="match status" value="1"/>
</dbReference>
<reference evidence="2 4" key="2">
    <citation type="submission" date="2018-08" db="EMBL/GenBank/DDBJ databases">
        <title>Genome of Clostridium chromiireducens C1, DSM12136.</title>
        <authorList>
            <person name="Xing M."/>
            <person name="Wei Y."/>
            <person name="Ang E.L."/>
            <person name="Zhao H."/>
            <person name="Zhang Y."/>
        </authorList>
    </citation>
    <scope>NUCLEOTIDE SEQUENCE [LARGE SCALE GENOMIC DNA]</scope>
    <source>
        <strain evidence="2 4">C1</strain>
    </source>
</reference>
<evidence type="ECO:0000313" key="1">
    <source>
        <dbReference type="EMBL" id="OPJ64289.1"/>
    </source>
</evidence>
<accession>A0A1V4IWL3</accession>